<dbReference type="PANTHER" id="PTHR47894">
    <property type="entry name" value="HTH-TYPE TRANSCRIPTIONAL REGULATOR GADX"/>
    <property type="match status" value="1"/>
</dbReference>
<proteinExistence type="predicted"/>
<dbReference type="KEGG" id="rtu:PR017_13315"/>
<dbReference type="PROSITE" id="PS01124">
    <property type="entry name" value="HTH_ARAC_FAMILY_2"/>
    <property type="match status" value="1"/>
</dbReference>
<gene>
    <name evidence="5" type="ORF">PR017_13315</name>
</gene>
<protein>
    <submittedName>
        <fullName evidence="5">AraC family transcriptional regulator</fullName>
    </submittedName>
</protein>
<evidence type="ECO:0000256" key="3">
    <source>
        <dbReference type="ARBA" id="ARBA00023163"/>
    </source>
</evidence>
<accession>A0AAF1K3H4</accession>
<dbReference type="Pfam" id="PF12833">
    <property type="entry name" value="HTH_18"/>
    <property type="match status" value="1"/>
</dbReference>
<reference evidence="6" key="2">
    <citation type="journal article" date="2023" name="MicrobiologyOpen">
        <title>Genomics of the tumorigenes clade of the family Rhizobiaceae and description of Rhizobium rhododendri sp. nov.</title>
        <authorList>
            <person name="Kuzmanovic N."/>
            <person name="diCenzo G.C."/>
            <person name="Bunk B."/>
            <person name="Sproeer C."/>
            <person name="Fruehling A."/>
            <person name="Neumann-Schaal M."/>
            <person name="Overmann J."/>
            <person name="Smalla K."/>
        </authorList>
    </citation>
    <scope>NUCLEOTIDE SEQUENCE [LARGE SCALE GENOMIC DNA]</scope>
    <source>
        <strain evidence="6">1078</strain>
    </source>
</reference>
<evidence type="ECO:0000313" key="5">
    <source>
        <dbReference type="EMBL" id="WFR94786.1"/>
    </source>
</evidence>
<dbReference type="InterPro" id="IPR009057">
    <property type="entry name" value="Homeodomain-like_sf"/>
</dbReference>
<dbReference type="RefSeq" id="WP_111220859.1">
    <property type="nucleotide sequence ID" value="NZ_CP117255.1"/>
</dbReference>
<dbReference type="InterPro" id="IPR018060">
    <property type="entry name" value="HTH_AraC"/>
</dbReference>
<keyword evidence="3" id="KW-0804">Transcription</keyword>
<dbReference type="InterPro" id="IPR032687">
    <property type="entry name" value="AraC-type_N"/>
</dbReference>
<dbReference type="GO" id="GO:0005829">
    <property type="term" value="C:cytosol"/>
    <property type="evidence" value="ECO:0007669"/>
    <property type="project" value="TreeGrafter"/>
</dbReference>
<dbReference type="SMART" id="SM00342">
    <property type="entry name" value="HTH_ARAC"/>
    <property type="match status" value="1"/>
</dbReference>
<evidence type="ECO:0000256" key="2">
    <source>
        <dbReference type="ARBA" id="ARBA00023125"/>
    </source>
</evidence>
<dbReference type="GO" id="GO:0000976">
    <property type="term" value="F:transcription cis-regulatory region binding"/>
    <property type="evidence" value="ECO:0007669"/>
    <property type="project" value="TreeGrafter"/>
</dbReference>
<keyword evidence="2" id="KW-0238">DNA-binding</keyword>
<dbReference type="EMBL" id="CP117255">
    <property type="protein sequence ID" value="WFR94786.1"/>
    <property type="molecule type" value="Genomic_DNA"/>
</dbReference>
<dbReference type="SUPFAM" id="SSF46689">
    <property type="entry name" value="Homeodomain-like"/>
    <property type="match status" value="1"/>
</dbReference>
<keyword evidence="6" id="KW-1185">Reference proteome</keyword>
<sequence length="364" mass="40831">MSKQTVNDELTTVAGAGSAIALHAQSYGFDIIPICRALDIDPDDLQSLTARISLDRMCRLLEACALMADDEAFGLKCAAGFTLGSSGPFGYGMMTAPTVHDFLDFLVDHLAFASQVRDCSLQKSDTGSVLSWNFAPSVSKRDQYVDLIVSLHLRHLGRLVGKDIDRVAVGLQRQRPRHPAFFRQHMTRHLSFGMPVNSLHVPASLLDRRNPRGDPNLFKLMNIQIRTLQADEVTEEEFVEQVRRYIRRRIAEATLSLDLTAAYFGLSERTFQRRLAEFGTTLNDLRDDERRRLCLALLRDGSLSITTISYRLGYSAPSAFTRSVYRWFGASPKTLRNINAEESSRLQEFQGDDLDAPIQIGKIS</sequence>
<dbReference type="Proteomes" id="UP000249499">
    <property type="component" value="Chromosome"/>
</dbReference>
<dbReference type="GO" id="GO:0003700">
    <property type="term" value="F:DNA-binding transcription factor activity"/>
    <property type="evidence" value="ECO:0007669"/>
    <property type="project" value="InterPro"/>
</dbReference>
<evidence type="ECO:0000256" key="1">
    <source>
        <dbReference type="ARBA" id="ARBA00023015"/>
    </source>
</evidence>
<dbReference type="Pfam" id="PF12625">
    <property type="entry name" value="Arabinose_bd"/>
    <property type="match status" value="1"/>
</dbReference>
<dbReference type="Gene3D" id="1.10.10.60">
    <property type="entry name" value="Homeodomain-like"/>
    <property type="match status" value="1"/>
</dbReference>
<reference evidence="5 6" key="1">
    <citation type="journal article" date="2018" name="Sci. Rep.">
        <title>Rhizobium tumorigenes sp. nov., a novel plant tumorigenic bacterium isolated from cane gall tumors on thornless blackberry.</title>
        <authorList>
            <person name="Kuzmanovi N."/>
            <person name="Smalla K."/>
            <person name="Gronow S."/>
            <person name="PuBawska J."/>
        </authorList>
    </citation>
    <scope>NUCLEOTIDE SEQUENCE [LARGE SCALE GENOMIC DNA]</scope>
    <source>
        <strain evidence="5 6">1078</strain>
    </source>
</reference>
<evidence type="ECO:0000259" key="4">
    <source>
        <dbReference type="PROSITE" id="PS01124"/>
    </source>
</evidence>
<keyword evidence="1" id="KW-0805">Transcription regulation</keyword>
<dbReference type="PANTHER" id="PTHR47894:SF4">
    <property type="entry name" value="HTH-TYPE TRANSCRIPTIONAL REGULATOR GADX"/>
    <property type="match status" value="1"/>
</dbReference>
<name>A0AAF1K3H4_9HYPH</name>
<evidence type="ECO:0000313" key="6">
    <source>
        <dbReference type="Proteomes" id="UP000249499"/>
    </source>
</evidence>
<feature type="domain" description="HTH araC/xylS-type" evidence="4">
    <location>
        <begin position="240"/>
        <end position="338"/>
    </location>
</feature>
<dbReference type="AlphaFoldDB" id="A0AAF1K3H4"/>
<organism evidence="5 6">
    <name type="scientific">Rhizobium tumorigenes</name>
    <dbReference type="NCBI Taxonomy" id="2041385"/>
    <lineage>
        <taxon>Bacteria</taxon>
        <taxon>Pseudomonadati</taxon>
        <taxon>Pseudomonadota</taxon>
        <taxon>Alphaproteobacteria</taxon>
        <taxon>Hyphomicrobiales</taxon>
        <taxon>Rhizobiaceae</taxon>
        <taxon>Rhizobium/Agrobacterium group</taxon>
        <taxon>Rhizobium</taxon>
    </lineage>
</organism>